<reference evidence="2 3" key="1">
    <citation type="submission" date="2017-02" db="EMBL/GenBank/DDBJ databases">
        <authorList>
            <person name="Jeong S."/>
        </authorList>
    </citation>
    <scope>NUCLEOTIDE SEQUENCE [LARGE SCALE GENOMIC DNA]</scope>
    <source>
        <strain evidence="2 3">RMAR6-6</strain>
    </source>
</reference>
<evidence type="ECO:0008006" key="4">
    <source>
        <dbReference type="Google" id="ProtNLM"/>
    </source>
</evidence>
<evidence type="ECO:0000313" key="3">
    <source>
        <dbReference type="Proteomes" id="UP000188174"/>
    </source>
</evidence>
<keyword evidence="1" id="KW-0472">Membrane</keyword>
<keyword evidence="3" id="KW-1185">Reference proteome</keyword>
<keyword evidence="1" id="KW-1133">Transmembrane helix</keyword>
<name>A0ABM6I5I9_9HYPH</name>
<gene>
    <name evidence="2" type="ORF">B0E33_20645</name>
</gene>
<evidence type="ECO:0000313" key="2">
    <source>
        <dbReference type="EMBL" id="AQQ05677.1"/>
    </source>
</evidence>
<dbReference type="EMBL" id="CP019630">
    <property type="protein sequence ID" value="AQQ05677.1"/>
    <property type="molecule type" value="Genomic_DNA"/>
</dbReference>
<proteinExistence type="predicted"/>
<organism evidence="2 3">
    <name type="scientific">Roseibium algicola</name>
    <dbReference type="NCBI Taxonomy" id="2857014"/>
    <lineage>
        <taxon>Bacteria</taxon>
        <taxon>Pseudomonadati</taxon>
        <taxon>Pseudomonadota</taxon>
        <taxon>Alphaproteobacteria</taxon>
        <taxon>Hyphomicrobiales</taxon>
        <taxon>Stappiaceae</taxon>
        <taxon>Roseibium</taxon>
    </lineage>
</organism>
<accession>A0ABM6I5I9</accession>
<feature type="transmembrane region" description="Helical" evidence="1">
    <location>
        <begin position="50"/>
        <end position="69"/>
    </location>
</feature>
<dbReference type="Proteomes" id="UP000188174">
    <property type="component" value="Chromosome"/>
</dbReference>
<evidence type="ECO:0000256" key="1">
    <source>
        <dbReference type="SAM" id="Phobius"/>
    </source>
</evidence>
<keyword evidence="1" id="KW-0812">Transmembrane</keyword>
<sequence length="177" mass="19957">MLCTGHAGLRDKYARWALALDLAILGSSTWLTGLAFVAPSINLSLTPFNLAPELWTGLLSVTTLFLAIVQLKSDWKARSDAHRHTFDIYAEVKREAGYLLASDEFDEQGYRRILARYDMASAVGLALPEKLFLHQKRQHLLKIAISKHLDHRPGASILLTRVRFWIQDSFGKNDPNV</sequence>
<feature type="transmembrane region" description="Helical" evidence="1">
    <location>
        <begin position="16"/>
        <end position="38"/>
    </location>
</feature>
<protein>
    <recommendedName>
        <fullName evidence="4">SMODS and SLOG-associating 2TM effector domain-containing protein</fullName>
    </recommendedName>
</protein>